<keyword evidence="3" id="KW-1185">Reference proteome</keyword>
<feature type="transmembrane region" description="Helical" evidence="1">
    <location>
        <begin position="117"/>
        <end position="147"/>
    </location>
</feature>
<proteinExistence type="predicted"/>
<dbReference type="PATRIC" id="fig|626937.4.peg.1599"/>
<dbReference type="AlphaFoldDB" id="A0A136Q481"/>
<protein>
    <recommendedName>
        <fullName evidence="4">ABC-2 family transporter protein</fullName>
    </recommendedName>
</protein>
<feature type="transmembrane region" description="Helical" evidence="1">
    <location>
        <begin position="216"/>
        <end position="235"/>
    </location>
</feature>
<gene>
    <name evidence="2" type="ORF">HMPREF3293_01616</name>
</gene>
<name>A0A136Q481_9FIRM</name>
<organism evidence="2 3">
    <name type="scientific">Christensenella minuta</name>
    <dbReference type="NCBI Taxonomy" id="626937"/>
    <lineage>
        <taxon>Bacteria</taxon>
        <taxon>Bacillati</taxon>
        <taxon>Bacillota</taxon>
        <taxon>Clostridia</taxon>
        <taxon>Christensenellales</taxon>
        <taxon>Christensenellaceae</taxon>
        <taxon>Christensenella</taxon>
    </lineage>
</organism>
<evidence type="ECO:0000313" key="2">
    <source>
        <dbReference type="EMBL" id="KXK65404.1"/>
    </source>
</evidence>
<feature type="transmembrane region" description="Helical" evidence="1">
    <location>
        <begin position="78"/>
        <end position="96"/>
    </location>
</feature>
<feature type="transmembrane region" description="Helical" evidence="1">
    <location>
        <begin position="28"/>
        <end position="50"/>
    </location>
</feature>
<dbReference type="EMBL" id="LSZW01000061">
    <property type="protein sequence ID" value="KXK65404.1"/>
    <property type="molecule type" value="Genomic_DNA"/>
</dbReference>
<dbReference type="RefSeq" id="WP_066519662.1">
    <property type="nucleotide sequence ID" value="NZ_CABMOF010000002.1"/>
</dbReference>
<comment type="caution">
    <text evidence="2">The sequence shown here is derived from an EMBL/GenBank/DDBJ whole genome shotgun (WGS) entry which is preliminary data.</text>
</comment>
<keyword evidence="1" id="KW-0472">Membrane</keyword>
<keyword evidence="1" id="KW-1133">Transmembrane helix</keyword>
<evidence type="ECO:0000256" key="1">
    <source>
        <dbReference type="SAM" id="Phobius"/>
    </source>
</evidence>
<dbReference type="OrthoDB" id="1976465at2"/>
<reference evidence="3" key="1">
    <citation type="submission" date="2016-02" db="EMBL/GenBank/DDBJ databases">
        <authorList>
            <person name="Mitreva M."/>
            <person name="Pepin K.H."/>
            <person name="Mihindukulasuriya K.A."/>
            <person name="Fulton R."/>
            <person name="Fronick C."/>
            <person name="O'Laughlin M."/>
            <person name="Miner T."/>
            <person name="Herter B."/>
            <person name="Rosa B.A."/>
            <person name="Cordes M."/>
            <person name="Tomlinson C."/>
            <person name="Wollam A."/>
            <person name="Palsikar V.B."/>
            <person name="Mardis E.R."/>
            <person name="Wilson R.K."/>
        </authorList>
    </citation>
    <scope>NUCLEOTIDE SEQUENCE [LARGE SCALE GENOMIC DNA]</scope>
    <source>
        <strain evidence="3">DSM 22607</strain>
    </source>
</reference>
<keyword evidence="1" id="KW-0812">Transmembrane</keyword>
<evidence type="ECO:0000313" key="3">
    <source>
        <dbReference type="Proteomes" id="UP000070366"/>
    </source>
</evidence>
<feature type="transmembrane region" description="Helical" evidence="1">
    <location>
        <begin position="255"/>
        <end position="278"/>
    </location>
</feature>
<accession>A0A136Q481</accession>
<sequence length="286" mass="31256">MRKWGSQGKENSEVQALKTDLKRAFGSWGFIAAVIGFAVAAFFGVAGQILPILQGQMEDGLAAGYSIQLSIDSLKTDVVLLVLPILAALPFTTAFVDDHKSRYLREYLPRAGKRPYLVSRVAATALSGGLALFLGVFLACFAFALLFTPMELMPQEAEKLAGEMAMTAEMGGQADTAAQLTFTDLMGRAFLFFLSGALWSLVGGMFAALTQSRYMAYASPFIFYYVLVILSQRYFRNAYVLSPQEWLNPSGLWNAGIWGAALLVGELAILVGLSYGFLMQRRMRDA</sequence>
<dbReference type="KEGG" id="cmiu:B1H56_10930"/>
<feature type="transmembrane region" description="Helical" evidence="1">
    <location>
        <begin position="189"/>
        <end position="209"/>
    </location>
</feature>
<dbReference type="Proteomes" id="UP000070366">
    <property type="component" value="Unassembled WGS sequence"/>
</dbReference>
<evidence type="ECO:0008006" key="4">
    <source>
        <dbReference type="Google" id="ProtNLM"/>
    </source>
</evidence>
<dbReference type="STRING" id="626937.HMPREF3293_01616"/>